<proteinExistence type="predicted"/>
<dbReference type="AlphaFoldDB" id="A0A7S7AJ32"/>
<evidence type="ECO:0000313" key="1">
    <source>
        <dbReference type="EMBL" id="QOW47341.1"/>
    </source>
</evidence>
<evidence type="ECO:0000313" key="2">
    <source>
        <dbReference type="Proteomes" id="UP000593966"/>
    </source>
</evidence>
<protein>
    <submittedName>
        <fullName evidence="1">Uncharacterized protein</fullName>
    </submittedName>
</protein>
<organism evidence="1 2">
    <name type="scientific">Acinetobacter piscicola</name>
    <dbReference type="NCBI Taxonomy" id="2006115"/>
    <lineage>
        <taxon>Bacteria</taxon>
        <taxon>Pseudomonadati</taxon>
        <taxon>Pseudomonadota</taxon>
        <taxon>Gammaproteobacteria</taxon>
        <taxon>Moraxellales</taxon>
        <taxon>Moraxellaceae</taxon>
        <taxon>Acinetobacter</taxon>
    </lineage>
</organism>
<name>A0A7S7AJ32_9GAMM</name>
<dbReference type="Proteomes" id="UP000593966">
    <property type="component" value="Chromosome"/>
</dbReference>
<dbReference type="EMBL" id="CP048659">
    <property type="protein sequence ID" value="QOW47341.1"/>
    <property type="molecule type" value="Genomic_DNA"/>
</dbReference>
<gene>
    <name evidence="1" type="ORF">G0028_16430</name>
</gene>
<dbReference type="RefSeq" id="WP_180045478.1">
    <property type="nucleotide sequence ID" value="NZ_CP048659.1"/>
</dbReference>
<reference evidence="1 2" key="1">
    <citation type="submission" date="2020-02" db="EMBL/GenBank/DDBJ databases">
        <title>Tigecycline-resistant Acinetobacter species from pigs and migratory birds.</title>
        <authorList>
            <person name="Chen C."/>
            <person name="Sun J."/>
            <person name="Liao X.-P."/>
            <person name="Liu Y.-H."/>
        </authorList>
    </citation>
    <scope>NUCLEOTIDE SEQUENCE [LARGE SCALE GENOMIC DNA]</scope>
    <source>
        <strain evidence="1 2">YH12207_T</strain>
    </source>
</reference>
<keyword evidence="2" id="KW-1185">Reference proteome</keyword>
<accession>A0A7S7AJ32</accession>
<sequence length="80" mass="9497">MKTAIEMLIVLWFDRVNAQQINQWASEYIENQNVTLDKEYFELLDSNLNDSENLFVELVKKIDSNFTQSRVLAEIYTAKY</sequence>